<dbReference type="KEGG" id="gvi:gll1989"/>
<dbReference type="InParanoid" id="Q7NJ43"/>
<keyword evidence="1" id="KW-0472">Membrane</keyword>
<dbReference type="STRING" id="251221.gene:10759481"/>
<keyword evidence="3" id="KW-1185">Reference proteome</keyword>
<evidence type="ECO:0000313" key="3">
    <source>
        <dbReference type="Proteomes" id="UP000000557"/>
    </source>
</evidence>
<dbReference type="PhylomeDB" id="Q7NJ43"/>
<keyword evidence="1" id="KW-0812">Transmembrane</keyword>
<dbReference type="HOGENOM" id="CLU_037944_1_0_3"/>
<proteinExistence type="predicted"/>
<feature type="transmembrane region" description="Helical" evidence="1">
    <location>
        <begin position="196"/>
        <end position="216"/>
    </location>
</feature>
<organism evidence="2 3">
    <name type="scientific">Gloeobacter violaceus (strain ATCC 29082 / PCC 7421)</name>
    <dbReference type="NCBI Taxonomy" id="251221"/>
    <lineage>
        <taxon>Bacteria</taxon>
        <taxon>Bacillati</taxon>
        <taxon>Cyanobacteriota</taxon>
        <taxon>Cyanophyceae</taxon>
        <taxon>Gloeobacterales</taxon>
        <taxon>Gloeobacteraceae</taxon>
        <taxon>Gloeobacter</taxon>
    </lineage>
</organism>
<dbReference type="EMBL" id="BA000045">
    <property type="protein sequence ID" value="BAC89930.1"/>
    <property type="molecule type" value="Genomic_DNA"/>
</dbReference>
<dbReference type="OrthoDB" id="6286374at2"/>
<evidence type="ECO:0000313" key="2">
    <source>
        <dbReference type="EMBL" id="BAC89930.1"/>
    </source>
</evidence>
<feature type="transmembrane region" description="Helical" evidence="1">
    <location>
        <begin position="290"/>
        <end position="312"/>
    </location>
</feature>
<protein>
    <submittedName>
        <fullName evidence="2">Gll1989 protein</fullName>
    </submittedName>
</protein>
<dbReference type="eggNOG" id="ENOG502ZAQR">
    <property type="taxonomic scope" value="Bacteria"/>
</dbReference>
<reference evidence="2 3" key="1">
    <citation type="journal article" date="2003" name="DNA Res.">
        <title>Complete genome structure of Gloeobacter violaceus PCC 7421, a cyanobacterium that lacks thylakoids.</title>
        <authorList>
            <person name="Nakamura Y."/>
            <person name="Kaneko T."/>
            <person name="Sato S."/>
            <person name="Mimuro M."/>
            <person name="Miyashita H."/>
            <person name="Tsuchiya T."/>
            <person name="Sasamoto S."/>
            <person name="Watanabe A."/>
            <person name="Kawashima K."/>
            <person name="Kishida Y."/>
            <person name="Kiyokawa C."/>
            <person name="Kohara M."/>
            <person name="Matsumoto M."/>
            <person name="Matsuno A."/>
            <person name="Nakazaki N."/>
            <person name="Shimpo S."/>
            <person name="Takeuchi C."/>
            <person name="Yamada M."/>
            <person name="Tabata S."/>
        </authorList>
    </citation>
    <scope>NUCLEOTIDE SEQUENCE [LARGE SCALE GENOMIC DNA]</scope>
    <source>
        <strain evidence="3">ATCC 29082 / PCC 7421</strain>
    </source>
</reference>
<accession>Q7NJ43</accession>
<dbReference type="EnsemblBacteria" id="BAC89930">
    <property type="protein sequence ID" value="BAC89930"/>
    <property type="gene ID" value="BAC89930"/>
</dbReference>
<keyword evidence="1" id="KW-1133">Transmembrane helix</keyword>
<reference evidence="2 3" key="2">
    <citation type="journal article" date="2003" name="DNA Res.">
        <title>Complete genome structure of Gloeobacter violaceus PCC 7421, a cyanobacterium that lacks thylakoids (supplement).</title>
        <authorList>
            <person name="Nakamura Y."/>
            <person name="Kaneko T."/>
            <person name="Sato S."/>
            <person name="Mimuro M."/>
            <person name="Miyashita H."/>
            <person name="Tsuchiya T."/>
            <person name="Sasamoto S."/>
            <person name="Watanabe A."/>
            <person name="Kawashima K."/>
            <person name="Kishida Y."/>
            <person name="Kiyokawa C."/>
            <person name="Kohara M."/>
            <person name="Matsumoto M."/>
            <person name="Matsuno A."/>
            <person name="Nakazaki N."/>
            <person name="Shimpo S."/>
            <person name="Takeuchi C."/>
            <person name="Yamada M."/>
            <person name="Tabata S."/>
        </authorList>
    </citation>
    <scope>NUCLEOTIDE SEQUENCE [LARGE SCALE GENOMIC DNA]</scope>
    <source>
        <strain evidence="3">ATCC 29082 / PCC 7421</strain>
    </source>
</reference>
<evidence type="ECO:0000256" key="1">
    <source>
        <dbReference type="SAM" id="Phobius"/>
    </source>
</evidence>
<dbReference type="RefSeq" id="WP_011141987.1">
    <property type="nucleotide sequence ID" value="NC_005125.1"/>
</dbReference>
<gene>
    <name evidence="2" type="ordered locus">gll1989</name>
</gene>
<name>Q7NJ43_GLOVI</name>
<sequence length="333" mass="37121">MEMNAILDIAIGLIFVYIILSLLASQIQELIAAALQWRANHLKYYIQALLSGKSGVKPQEISDAEGLVKQLYDNPLIKTLNFESRGWPAELVRKFTGSGPSYIQGTTFARALLAEIQTLDRAEDTTLDLEKFKNGLKNSVLPKNLKIVIEEIVARAEEEIDDASVKLKKIEEGVEDWFNQAMERVSGVYRRNARGFAIFLGVLIAILLNVDTLYIVKVLNADQAVRSALVASADALNTQCLEENESGKLDCFKQTDAQFFEAARISTLIGWCDTRKECKFPSKFGEWQGYPGWILTGLALSMGASFWFDLLGKVVNVRNAGRIPDESTDTESR</sequence>
<feature type="transmembrane region" description="Helical" evidence="1">
    <location>
        <begin position="6"/>
        <end position="24"/>
    </location>
</feature>
<dbReference type="Proteomes" id="UP000000557">
    <property type="component" value="Chromosome"/>
</dbReference>
<dbReference type="AlphaFoldDB" id="Q7NJ43"/>